<dbReference type="RefSeq" id="WP_020724547.1">
    <property type="nucleotide sequence ID" value="NZ_ATFQ01000042.1"/>
</dbReference>
<name>A0A829HNK3_9MYCO</name>
<feature type="compositionally biased region" description="Low complexity" evidence="1">
    <location>
        <begin position="217"/>
        <end position="231"/>
    </location>
</feature>
<dbReference type="AlphaFoldDB" id="A0A829HNK3"/>
<feature type="compositionally biased region" description="Gly residues" evidence="1">
    <location>
        <begin position="180"/>
        <end position="194"/>
    </location>
</feature>
<evidence type="ECO:0008006" key="4">
    <source>
        <dbReference type="Google" id="ProtNLM"/>
    </source>
</evidence>
<feature type="region of interest" description="Disordered" evidence="1">
    <location>
        <begin position="268"/>
        <end position="352"/>
    </location>
</feature>
<dbReference type="EMBL" id="ATFQ01000042">
    <property type="protein sequence ID" value="EPQ20925.1"/>
    <property type="molecule type" value="Genomic_DNA"/>
</dbReference>
<evidence type="ECO:0000256" key="1">
    <source>
        <dbReference type="SAM" id="MobiDB-lite"/>
    </source>
</evidence>
<dbReference type="Proteomes" id="UP000014969">
    <property type="component" value="Unassembled WGS sequence"/>
</dbReference>
<reference evidence="2 3" key="1">
    <citation type="journal article" date="2013" name="Genome Announc.">
        <title>Genome Sequence of an Epidemic Isolate of Mycobacterium abscessus subsp. bolletii from Rio de Janeiro, Brazil.</title>
        <authorList>
            <person name="Davidson R.M."/>
            <person name="Reynolds P.R."/>
            <person name="Farias-Hesson E."/>
            <person name="Duarte R.S."/>
            <person name="Jackson M."/>
            <person name="Strong M."/>
        </authorList>
    </citation>
    <scope>NUCLEOTIDE SEQUENCE [LARGE SCALE GENOMIC DNA]</scope>
    <source>
        <strain evidence="2 3">CRM-0020</strain>
    </source>
</reference>
<accession>A0A829HNK3</accession>
<feature type="compositionally biased region" description="Pro residues" evidence="1">
    <location>
        <begin position="329"/>
        <end position="338"/>
    </location>
</feature>
<evidence type="ECO:0000313" key="3">
    <source>
        <dbReference type="Proteomes" id="UP000014969"/>
    </source>
</evidence>
<gene>
    <name evidence="2" type="ORF">J108_23890</name>
</gene>
<comment type="caution">
    <text evidence="2">The sequence shown here is derived from an EMBL/GenBank/DDBJ whole genome shotgun (WGS) entry which is preliminary data.</text>
</comment>
<organism evidence="2 3">
    <name type="scientific">Mycobacteroides abscessus subsp. bolletii CRM-0020</name>
    <dbReference type="NCBI Taxonomy" id="1306401"/>
    <lineage>
        <taxon>Bacteria</taxon>
        <taxon>Bacillati</taxon>
        <taxon>Actinomycetota</taxon>
        <taxon>Actinomycetes</taxon>
        <taxon>Mycobacteriales</taxon>
        <taxon>Mycobacteriaceae</taxon>
        <taxon>Mycobacteroides</taxon>
        <taxon>Mycobacteroides abscessus</taxon>
    </lineage>
</organism>
<feature type="compositionally biased region" description="Basic and acidic residues" evidence="1">
    <location>
        <begin position="274"/>
        <end position="303"/>
    </location>
</feature>
<feature type="region of interest" description="Disordered" evidence="1">
    <location>
        <begin position="44"/>
        <end position="70"/>
    </location>
</feature>
<protein>
    <recommendedName>
        <fullName evidence="4">Biofilm regulator BssS</fullName>
    </recommendedName>
</protein>
<proteinExistence type="predicted"/>
<feature type="region of interest" description="Disordered" evidence="1">
    <location>
        <begin position="180"/>
        <end position="231"/>
    </location>
</feature>
<sequence>MVTPGFPEIPGMPELPSPAEGGLAMLKKYSSIVAGAIGLFGSGSASTSQAGTVGGRPDAQHDGAAADAAKGAAGELDADVAKLNQMREQLDKISAQMVDDNSGAKQKLLALKDEIDKKIEYAKGTDDTPTKVKAIAQFLKDKSDAVLQILNEAAEKAGQAQANIEGLQLDQPMPGYGPEVGGGGGGGGGMGPGTVTGPDGSPIPGYGGDFNPNDPYGLLGQQGPGSPLDQLGQAAAGLAGQAGQVASGFTGGGGSLPIGDIGSAIAGLAGQARDSGESRDREEREERRREDENKPEPKPEENKPAPVPDPNQKPEGPKTDPAANGQQPPATPPPPPAPTLVTRPDGTTGQASAEQVAAMSRAVLGGASVDDAAKAAGLTPPPLGAPVKNTVSPAAAMMGDLAVFKDKYVLMLGDQKVWLDGEVKPAAALSTLAGFQAITRLEPPTGAAALAVPAAQHPAAVAGVAQPAAPAPVTPKV</sequence>
<evidence type="ECO:0000313" key="2">
    <source>
        <dbReference type="EMBL" id="EPQ20925.1"/>
    </source>
</evidence>